<proteinExistence type="predicted"/>
<dbReference type="GO" id="GO:0016787">
    <property type="term" value="F:hydrolase activity"/>
    <property type="evidence" value="ECO:0007669"/>
    <property type="project" value="UniProtKB-KW"/>
</dbReference>
<dbReference type="InterPro" id="IPR036412">
    <property type="entry name" value="HAD-like_sf"/>
</dbReference>
<dbReference type="EMBL" id="JBEPME010000001">
    <property type="protein sequence ID" value="MET3655509.1"/>
    <property type="molecule type" value="Genomic_DNA"/>
</dbReference>
<keyword evidence="1" id="KW-0378">Hydrolase</keyword>
<dbReference type="PANTHER" id="PTHR43434">
    <property type="entry name" value="PHOSPHOGLYCOLATE PHOSPHATASE"/>
    <property type="match status" value="1"/>
</dbReference>
<dbReference type="RefSeq" id="WP_354312100.1">
    <property type="nucleotide sequence ID" value="NZ_JBEPME010000001.1"/>
</dbReference>
<reference evidence="1 2" key="1">
    <citation type="submission" date="2024-06" db="EMBL/GenBank/DDBJ databases">
        <title>Sorghum-associated microbial communities from plants grown in Nebraska, USA.</title>
        <authorList>
            <person name="Schachtman D."/>
        </authorList>
    </citation>
    <scope>NUCLEOTIDE SEQUENCE [LARGE SCALE GENOMIC DNA]</scope>
    <source>
        <strain evidence="1 2">1288</strain>
    </source>
</reference>
<dbReference type="Pfam" id="PF13419">
    <property type="entry name" value="HAD_2"/>
    <property type="match status" value="1"/>
</dbReference>
<evidence type="ECO:0000313" key="2">
    <source>
        <dbReference type="Proteomes" id="UP001549104"/>
    </source>
</evidence>
<dbReference type="InterPro" id="IPR041492">
    <property type="entry name" value="HAD_2"/>
</dbReference>
<dbReference type="InterPro" id="IPR006439">
    <property type="entry name" value="HAD-SF_hydro_IA"/>
</dbReference>
<dbReference type="Proteomes" id="UP001549104">
    <property type="component" value="Unassembled WGS sequence"/>
</dbReference>
<dbReference type="InterPro" id="IPR023214">
    <property type="entry name" value="HAD_sf"/>
</dbReference>
<dbReference type="SUPFAM" id="SSF56784">
    <property type="entry name" value="HAD-like"/>
    <property type="match status" value="1"/>
</dbReference>
<dbReference type="InterPro" id="IPR050155">
    <property type="entry name" value="HAD-like_hydrolase_sf"/>
</dbReference>
<dbReference type="PANTHER" id="PTHR43434:SF1">
    <property type="entry name" value="PHOSPHOGLYCOLATE PHOSPHATASE"/>
    <property type="match status" value="1"/>
</dbReference>
<comment type="caution">
    <text evidence="1">The sequence shown here is derived from an EMBL/GenBank/DDBJ whole genome shotgun (WGS) entry which is preliminary data.</text>
</comment>
<organism evidence="1 2">
    <name type="scientific">Sporosarcina psychrophila</name>
    <name type="common">Bacillus psychrophilus</name>
    <dbReference type="NCBI Taxonomy" id="1476"/>
    <lineage>
        <taxon>Bacteria</taxon>
        <taxon>Bacillati</taxon>
        <taxon>Bacillota</taxon>
        <taxon>Bacilli</taxon>
        <taxon>Bacillales</taxon>
        <taxon>Caryophanaceae</taxon>
        <taxon>Sporosarcina</taxon>
    </lineage>
</organism>
<dbReference type="InterPro" id="IPR023198">
    <property type="entry name" value="PGP-like_dom2"/>
</dbReference>
<dbReference type="SFLD" id="SFLDS00003">
    <property type="entry name" value="Haloacid_Dehalogenase"/>
    <property type="match status" value="1"/>
</dbReference>
<dbReference type="Gene3D" id="3.40.50.1000">
    <property type="entry name" value="HAD superfamily/HAD-like"/>
    <property type="match status" value="1"/>
</dbReference>
<name>A0ABV2K348_SPOPS</name>
<gene>
    <name evidence="1" type="ORF">ABIC55_000593</name>
</gene>
<dbReference type="Gene3D" id="1.10.150.240">
    <property type="entry name" value="Putative phosphatase, domain 2"/>
    <property type="match status" value="1"/>
</dbReference>
<dbReference type="SFLD" id="SFLDG01129">
    <property type="entry name" value="C1.5:_HAD__Beta-PGM__Phosphata"/>
    <property type="match status" value="1"/>
</dbReference>
<sequence>MDSQILGRYDIVIFDCDGVLIDVNLFKSEAFGKAVANYPADIVEDFVAYCKNSFGVSRYVKFKEFLNDFANEPFQEEKYHNLLSKYANICKEIYGFAEITPGCEDLLFELSNLNKKLFIASGSDETELNEVLNGRNLSEHFTAIYGSPKTKSECTSIILSNNPNKKAIFIGDALSDMKTAKQHNIDFIYMSKYTIQSEEQDLLCRNGAIKVISTLVDLM</sequence>
<evidence type="ECO:0000313" key="1">
    <source>
        <dbReference type="EMBL" id="MET3655509.1"/>
    </source>
</evidence>
<protein>
    <submittedName>
        <fullName evidence="1">HAD superfamily hydrolase (TIGR01549 family)</fullName>
    </submittedName>
</protein>
<accession>A0ABV2K348</accession>
<dbReference type="CDD" id="cd01427">
    <property type="entry name" value="HAD_like"/>
    <property type="match status" value="1"/>
</dbReference>
<keyword evidence="2" id="KW-1185">Reference proteome</keyword>
<dbReference type="NCBIfam" id="TIGR01549">
    <property type="entry name" value="HAD-SF-IA-v1"/>
    <property type="match status" value="1"/>
</dbReference>